<name>A0AA36HZY6_9DINO</name>
<evidence type="ECO:0000256" key="1">
    <source>
        <dbReference type="SAM" id="Coils"/>
    </source>
</evidence>
<evidence type="ECO:0000256" key="2">
    <source>
        <dbReference type="SAM" id="SignalP"/>
    </source>
</evidence>
<keyword evidence="2" id="KW-0732">Signal</keyword>
<sequence length="366" mass="40728">MAWRFPVSAWLVLIGQLLASHGVVLQEAALRGNPVKKVIEMLETMQRKVKSEAAEKEKAFNKYICYCKSTTTTLNSQLAQAEQALPQLQSRVQEVAALQGSLESELAQHKKDGVEAQKAIASASELRQKEAQAFLKDSESQKESVDSVAAAIRALEQGQAESFLQTGSAAVLRRLSLSADMTTRDRDLLSSFLATDSSQPSGSQILGMLKQMKEEMSSSLKEMMGAEQQRIVEHQSLMEAKQKQQQVAMKAMEEKMLRLGELKVETQVLKGDLKDQTEGQKENQQFASDLDKTCSDKQQAWSRYQASEAEELRALSETVQLLSKDEVREKVQAAIYLQRPRRTQSVPAQGWISFLQTQSDEAEAGI</sequence>
<dbReference type="AlphaFoldDB" id="A0AA36HZY6"/>
<dbReference type="Proteomes" id="UP001178507">
    <property type="component" value="Unassembled WGS sequence"/>
</dbReference>
<protein>
    <submittedName>
        <fullName evidence="3">Uncharacterized protein</fullName>
    </submittedName>
</protein>
<accession>A0AA36HZY6</accession>
<evidence type="ECO:0000313" key="4">
    <source>
        <dbReference type="Proteomes" id="UP001178507"/>
    </source>
</evidence>
<dbReference type="EMBL" id="CAUJNA010000471">
    <property type="protein sequence ID" value="CAJ1377574.1"/>
    <property type="molecule type" value="Genomic_DNA"/>
</dbReference>
<feature type="chain" id="PRO_5041364127" evidence="2">
    <location>
        <begin position="20"/>
        <end position="366"/>
    </location>
</feature>
<keyword evidence="1" id="KW-0175">Coiled coil</keyword>
<proteinExistence type="predicted"/>
<evidence type="ECO:0000313" key="3">
    <source>
        <dbReference type="EMBL" id="CAJ1377574.1"/>
    </source>
</evidence>
<keyword evidence="4" id="KW-1185">Reference proteome</keyword>
<feature type="coiled-coil region" evidence="1">
    <location>
        <begin position="42"/>
        <end position="98"/>
    </location>
</feature>
<reference evidence="3" key="1">
    <citation type="submission" date="2023-08" db="EMBL/GenBank/DDBJ databases">
        <authorList>
            <person name="Chen Y."/>
            <person name="Shah S."/>
            <person name="Dougan E. K."/>
            <person name="Thang M."/>
            <person name="Chan C."/>
        </authorList>
    </citation>
    <scope>NUCLEOTIDE SEQUENCE</scope>
</reference>
<comment type="caution">
    <text evidence="3">The sequence shown here is derived from an EMBL/GenBank/DDBJ whole genome shotgun (WGS) entry which is preliminary data.</text>
</comment>
<feature type="signal peptide" evidence="2">
    <location>
        <begin position="1"/>
        <end position="19"/>
    </location>
</feature>
<gene>
    <name evidence="3" type="ORF">EVOR1521_LOCUS6343</name>
</gene>
<organism evidence="3 4">
    <name type="scientific">Effrenium voratum</name>
    <dbReference type="NCBI Taxonomy" id="2562239"/>
    <lineage>
        <taxon>Eukaryota</taxon>
        <taxon>Sar</taxon>
        <taxon>Alveolata</taxon>
        <taxon>Dinophyceae</taxon>
        <taxon>Suessiales</taxon>
        <taxon>Symbiodiniaceae</taxon>
        <taxon>Effrenium</taxon>
    </lineage>
</organism>